<dbReference type="GO" id="GO:0003824">
    <property type="term" value="F:catalytic activity"/>
    <property type="evidence" value="ECO:0007669"/>
    <property type="project" value="InterPro"/>
</dbReference>
<keyword evidence="4" id="KW-0479">Metal-binding</keyword>
<dbReference type="PROSITE" id="PS51918">
    <property type="entry name" value="RADICAL_SAM"/>
    <property type="match status" value="1"/>
</dbReference>
<dbReference type="PANTHER" id="PTHR43583">
    <property type="entry name" value="2-IMINOACETATE SYNTHASE"/>
    <property type="match status" value="1"/>
</dbReference>
<evidence type="ECO:0000256" key="2">
    <source>
        <dbReference type="ARBA" id="ARBA00022485"/>
    </source>
</evidence>
<keyword evidence="10" id="KW-1185">Reference proteome</keyword>
<dbReference type="CDD" id="cd01335">
    <property type="entry name" value="Radical_SAM"/>
    <property type="match status" value="1"/>
</dbReference>
<dbReference type="NCBIfam" id="TIGR03955">
    <property type="entry name" value="rSAM_HydG"/>
    <property type="match status" value="1"/>
</dbReference>
<dbReference type="EMBL" id="FTMS01000003">
    <property type="protein sequence ID" value="SIQ08042.1"/>
    <property type="molecule type" value="Genomic_DNA"/>
</dbReference>
<dbReference type="Gene3D" id="3.20.20.70">
    <property type="entry name" value="Aldolase class I"/>
    <property type="match status" value="1"/>
</dbReference>
<sequence length="523" mass="59458">MAISAPARDLQWSRSIVKPQEVEKYLDSQGQDFIDEQAIFRALEETRNPDPRTVRDILDKSRAIQTLTPRETAVLLNVEDPEMLEEMAQTGLEIKLKVYDNRIVTFAPLYMANHCVNSCSYCGFRRENTEMHRRHLTMEEIRREASALAGSFGHKRLVVVYGEHPLTDIDYLEESINAVYGVRVPTRRGHANIRRVNVNCAPLDITSLKRLREVGLGTYQVFQESYHRDTYRRVHGTKSLKADYRWRLYAMHRAQDAQVDDVGLGVLFGLYDWKFEVMGLLSHVRALESTDCGIGAHTISFPRLEPAHNAPLTRSSRYAVSDADFLKIITVLRLAVPYTGLICTARETRDIRNQAVLRGITQMDASTRIGLGAYSSGHQNDLGAIPSEQPAKGDQAGRDAYSQKEEEQQFLLGDPRTVEELVRDLASLGFISSFCTAGYRIGRRGERIMRLLRSCSEGNYCKLNAIITFREWLDDFATPETRKIGEALIQQELAGAKQRTPALHTKFLDYYKRTSEGARDLYV</sequence>
<protein>
    <submittedName>
        <fullName evidence="9">Iron-only hydrogenase maturation protein HydG</fullName>
    </submittedName>
</protein>
<dbReference type="InterPro" id="IPR058240">
    <property type="entry name" value="rSAM_sf"/>
</dbReference>
<evidence type="ECO:0000256" key="6">
    <source>
        <dbReference type="ARBA" id="ARBA00023014"/>
    </source>
</evidence>
<comment type="cofactor">
    <cofactor evidence="1">
        <name>[4Fe-4S] cluster</name>
        <dbReference type="ChEBI" id="CHEBI:49883"/>
    </cofactor>
</comment>
<dbReference type="AlphaFoldDB" id="A0A1N6PUQ1"/>
<dbReference type="InterPro" id="IPR024007">
    <property type="entry name" value="FeFe-hyd_mat_HydG"/>
</dbReference>
<dbReference type="InterPro" id="IPR034428">
    <property type="entry name" value="ThiH/NoCL/HydG-like"/>
</dbReference>
<reference evidence="9 10" key="1">
    <citation type="submission" date="2017-01" db="EMBL/GenBank/DDBJ databases">
        <authorList>
            <person name="Mah S.A."/>
            <person name="Swanson W.J."/>
            <person name="Moy G.W."/>
            <person name="Vacquier V.D."/>
        </authorList>
    </citation>
    <scope>NUCLEOTIDE SEQUENCE [LARGE SCALE GENOMIC DNA]</scope>
    <source>
        <strain evidence="9 10">ASpG1</strain>
    </source>
</reference>
<evidence type="ECO:0000256" key="4">
    <source>
        <dbReference type="ARBA" id="ARBA00022723"/>
    </source>
</evidence>
<dbReference type="GO" id="GO:0044272">
    <property type="term" value="P:sulfur compound biosynthetic process"/>
    <property type="evidence" value="ECO:0007669"/>
    <property type="project" value="UniProtKB-ARBA"/>
</dbReference>
<keyword evidence="6" id="KW-0411">Iron-sulfur</keyword>
<keyword evidence="2" id="KW-0004">4Fe-4S</keyword>
<name>A0A1N6PUQ1_9SPIO</name>
<dbReference type="SFLD" id="SFLDS00029">
    <property type="entry name" value="Radical_SAM"/>
    <property type="match status" value="1"/>
</dbReference>
<feature type="domain" description="Radical SAM core" evidence="8">
    <location>
        <begin position="101"/>
        <end position="338"/>
    </location>
</feature>
<evidence type="ECO:0000313" key="10">
    <source>
        <dbReference type="Proteomes" id="UP000186400"/>
    </source>
</evidence>
<dbReference type="RefSeq" id="WP_076487915.1">
    <property type="nucleotide sequence ID" value="NZ_FTMS01000003.1"/>
</dbReference>
<proteinExistence type="predicted"/>
<dbReference type="InterPro" id="IPR007197">
    <property type="entry name" value="rSAM"/>
</dbReference>
<evidence type="ECO:0000256" key="3">
    <source>
        <dbReference type="ARBA" id="ARBA00022691"/>
    </source>
</evidence>
<feature type="region of interest" description="Disordered" evidence="7">
    <location>
        <begin position="382"/>
        <end position="406"/>
    </location>
</feature>
<dbReference type="GO" id="GO:0042364">
    <property type="term" value="P:water-soluble vitamin biosynthetic process"/>
    <property type="evidence" value="ECO:0007669"/>
    <property type="project" value="UniProtKB-ARBA"/>
</dbReference>
<dbReference type="OrthoDB" id="9801120at2"/>
<dbReference type="SFLD" id="SFLDG01081">
    <property type="entry name" value="cleavage_of_the_Ca-Cb_bond_in"/>
    <property type="match status" value="1"/>
</dbReference>
<dbReference type="Pfam" id="PF06968">
    <property type="entry name" value="BATS"/>
    <property type="match status" value="1"/>
</dbReference>
<evidence type="ECO:0000259" key="8">
    <source>
        <dbReference type="PROSITE" id="PS51918"/>
    </source>
</evidence>
<dbReference type="GO" id="GO:0051539">
    <property type="term" value="F:4 iron, 4 sulfur cluster binding"/>
    <property type="evidence" value="ECO:0007669"/>
    <property type="project" value="UniProtKB-KW"/>
</dbReference>
<dbReference type="PANTHER" id="PTHR43583:SF2">
    <property type="entry name" value="THIAZOLE BIOSYNTHESIS PROTEIN"/>
    <property type="match status" value="1"/>
</dbReference>
<dbReference type="Proteomes" id="UP000186400">
    <property type="component" value="Unassembled WGS sequence"/>
</dbReference>
<dbReference type="GO" id="GO:0046872">
    <property type="term" value="F:metal ion binding"/>
    <property type="evidence" value="ECO:0007669"/>
    <property type="project" value="UniProtKB-KW"/>
</dbReference>
<keyword evidence="3" id="KW-0949">S-adenosyl-L-methionine</keyword>
<organism evidence="9 10">
    <name type="scientific">Alkalispirochaeta americana</name>
    <dbReference type="NCBI Taxonomy" id="159291"/>
    <lineage>
        <taxon>Bacteria</taxon>
        <taxon>Pseudomonadati</taxon>
        <taxon>Spirochaetota</taxon>
        <taxon>Spirochaetia</taxon>
        <taxon>Spirochaetales</taxon>
        <taxon>Spirochaetaceae</taxon>
        <taxon>Alkalispirochaeta</taxon>
    </lineage>
</organism>
<dbReference type="SMART" id="SM00876">
    <property type="entry name" value="BATS"/>
    <property type="match status" value="1"/>
</dbReference>
<evidence type="ECO:0000256" key="7">
    <source>
        <dbReference type="SAM" id="MobiDB-lite"/>
    </source>
</evidence>
<evidence type="ECO:0000256" key="5">
    <source>
        <dbReference type="ARBA" id="ARBA00023004"/>
    </source>
</evidence>
<dbReference type="STRING" id="159291.SAMN05920897_103142"/>
<evidence type="ECO:0000256" key="1">
    <source>
        <dbReference type="ARBA" id="ARBA00001966"/>
    </source>
</evidence>
<feature type="compositionally biased region" description="Basic and acidic residues" evidence="7">
    <location>
        <begin position="395"/>
        <end position="406"/>
    </location>
</feature>
<accession>A0A1N6PUQ1</accession>
<keyword evidence="5" id="KW-0408">Iron</keyword>
<dbReference type="InterPro" id="IPR010722">
    <property type="entry name" value="BATS_dom"/>
</dbReference>
<dbReference type="SFLD" id="SFLDG01060">
    <property type="entry name" value="BATS_domain_containing"/>
    <property type="match status" value="1"/>
</dbReference>
<dbReference type="SUPFAM" id="SSF102114">
    <property type="entry name" value="Radical SAM enzymes"/>
    <property type="match status" value="1"/>
</dbReference>
<dbReference type="InterPro" id="IPR013785">
    <property type="entry name" value="Aldolase_TIM"/>
</dbReference>
<dbReference type="Pfam" id="PF04055">
    <property type="entry name" value="Radical_SAM"/>
    <property type="match status" value="1"/>
</dbReference>
<evidence type="ECO:0000313" key="9">
    <source>
        <dbReference type="EMBL" id="SIQ08042.1"/>
    </source>
</evidence>
<gene>
    <name evidence="9" type="ORF">SAMN05920897_103142</name>
</gene>